<proteinExistence type="predicted"/>
<comment type="caution">
    <text evidence="1">The sequence shown here is derived from an EMBL/GenBank/DDBJ whole genome shotgun (WGS) entry which is preliminary data.</text>
</comment>
<sequence>MASVVGANGSGKTNFFHAIRFVLSDLFQNLRSEDRHSLLHEGAGHQVLSAFVEIVFDNSDNRIPVIFCNLFLVFAGIHKVSVLSIYRQMDEERVLIGKRDRIFLLIFVMKTVSWNVRGLGNHGKTRVDKEEVRLRRTIGLKKDEYFLDGKHITKTEVMNLLESAGFSRSNPYYVVQQGKIASLTLMKDSERLDLLKEIGGTRVYEERRRESLKIMQETGKSLSNKRQQIIQVVNYLDERLRELDEEKEELRKYQQLDKQRKSLEYSIYDKELNDARQKLVEVEEARAKRSEISTKMYNSVLDAHEKSKDEEKKLKEIMKEVQALNKEKETVEKRQTEALKRQTALELDVKDLDERISGNSQAKVDAEEQLLLLQKEIEDSLKELEKIKPEYEEQGIKEKEITKGIMEREKQLSILYQKQGRATQFSSKAARDKWLQKEIDDLERVLSSNLVQEKKLQDEIHRLIADLKERDMYIEKVKSNIETLESHNFHSREIFNNHKTERDKLQDKRKSLWVKESELCTEIDKLKAEVEKAEKSLDHATPGDVRRGLNSIRRIRNEYEIAGVYGPIIELLDCDEKFFTAVEVTAGNSLFHVVVDTDETSTKIIRHLNSLRGGRVTFIPLNRVRAPHVNYPRSRDVVSLLEKLNFSPEFKPAIAQVFARTVICRDLDVCARVARADGLDCITLEVTADPITGDQVSKKGVILRVDQQITDLVTEQQRIDAKRGHEKSELEQLKQDIANANKQKQIISKALENKEKSLADVRTQIDQLRASVAMKEAEMGTELIDHLTPEEKDLLSRLNPEITDLKEQLITCRTNRMETETRKAELETNLTTNLKRRKQELQALIASSENDMLPSESELKRQELKDAKLFVQEAEQQHKGISDGLDKLTKEVKRIKNEKAKLKTLEDEYEKKLQDDARELEQLLNKRNILLAKQEEYSKKIRELGPLSSDAFETYTRKSIKELHKMLHRCNDQLQQFSHVNKKALDQYVNFTEQREELQRRQAELDSGDEKIKELIAVLDQRKDESIERTFKGVARHFREVFAELVQGGHGHLVMMKKKVSLSFVS</sequence>
<name>A0ACC1A6U7_9ROSI</name>
<accession>A0ACC1A6U7</accession>
<dbReference type="EMBL" id="CM047907">
    <property type="protein sequence ID" value="KAJ0083224.1"/>
    <property type="molecule type" value="Genomic_DNA"/>
</dbReference>
<organism evidence="1 2">
    <name type="scientific">Pistacia atlantica</name>
    <dbReference type="NCBI Taxonomy" id="434234"/>
    <lineage>
        <taxon>Eukaryota</taxon>
        <taxon>Viridiplantae</taxon>
        <taxon>Streptophyta</taxon>
        <taxon>Embryophyta</taxon>
        <taxon>Tracheophyta</taxon>
        <taxon>Spermatophyta</taxon>
        <taxon>Magnoliopsida</taxon>
        <taxon>eudicotyledons</taxon>
        <taxon>Gunneridae</taxon>
        <taxon>Pentapetalae</taxon>
        <taxon>rosids</taxon>
        <taxon>malvids</taxon>
        <taxon>Sapindales</taxon>
        <taxon>Anacardiaceae</taxon>
        <taxon>Pistacia</taxon>
    </lineage>
</organism>
<protein>
    <submittedName>
        <fullName evidence="1">Uncharacterized protein</fullName>
    </submittedName>
</protein>
<keyword evidence="2" id="KW-1185">Reference proteome</keyword>
<evidence type="ECO:0000313" key="2">
    <source>
        <dbReference type="Proteomes" id="UP001164250"/>
    </source>
</evidence>
<gene>
    <name evidence="1" type="ORF">Patl1_30279</name>
</gene>
<reference evidence="2" key="1">
    <citation type="journal article" date="2023" name="G3 (Bethesda)">
        <title>Genome assembly and association tests identify interacting loci associated with vigor, precocity, and sex in interspecific pistachio rootstocks.</title>
        <authorList>
            <person name="Palmer W."/>
            <person name="Jacygrad E."/>
            <person name="Sagayaradj S."/>
            <person name="Cavanaugh K."/>
            <person name="Han R."/>
            <person name="Bertier L."/>
            <person name="Beede B."/>
            <person name="Kafkas S."/>
            <person name="Golino D."/>
            <person name="Preece J."/>
            <person name="Michelmore R."/>
        </authorList>
    </citation>
    <scope>NUCLEOTIDE SEQUENCE [LARGE SCALE GENOMIC DNA]</scope>
</reference>
<evidence type="ECO:0000313" key="1">
    <source>
        <dbReference type="EMBL" id="KAJ0083224.1"/>
    </source>
</evidence>
<dbReference type="Proteomes" id="UP001164250">
    <property type="component" value="Chromosome 11"/>
</dbReference>